<sequence>MAHLYLAVTAHGYGHLAQVAPVIHALKAHLPGLRISLQGNLKPEVVRARLPRDVALIAHAADVALPMDGPLTVLWEQGLALYEAFEADYDHHLRHQMALLAEARPDLVLADIPWLPLDAARRLGIPAVGLCSLNWLDILRQSPLGDQLSSALAERLHGAYAGAELFIRPAPSMPMPWLPNTIAVGPLAQLHPRDPQGLRARLGLEQDQRLVLMQFGGTGSLDIDPGPLERAHLRLLTADPKLADNPMVSRIGGNGPGMLEALASCDAMITKPGYGSFSEAACHGIPVLYVPRDGWPETQALVDWLHQQMTAAVIAPEQLARGDIPGPIAALLEQARLDAKPPVVPTGIEQTLERLLPWLQT</sequence>
<gene>
    <name evidence="1" type="ORF">Thiowin_02830</name>
</gene>
<dbReference type="PANTHER" id="PTHR38134">
    <property type="entry name" value="SLR1395 PROTEIN"/>
    <property type="match status" value="1"/>
</dbReference>
<dbReference type="RefSeq" id="WP_328983590.1">
    <property type="nucleotide sequence ID" value="NZ_CP121472.1"/>
</dbReference>
<name>A0ABZ0SBT9_9GAMM</name>
<proteinExistence type="predicted"/>
<dbReference type="Proteomes" id="UP001432180">
    <property type="component" value="Chromosome"/>
</dbReference>
<protein>
    <recommendedName>
        <fullName evidence="3">Glycosyl transferase</fullName>
    </recommendedName>
</protein>
<reference evidence="1 2" key="1">
    <citation type="journal article" date="2023" name="Microorganisms">
        <title>Thiorhodovibrio frisius and Trv. litoralis spp. nov., Two Novel Members from a Clade of Fastidious Purple Sulfur Bacteria That Exhibit Unique Red-Shifted Light-Harvesting Capabilities.</title>
        <authorList>
            <person name="Methner A."/>
            <person name="Kuzyk S.B."/>
            <person name="Petersen J."/>
            <person name="Bauer S."/>
            <person name="Brinkmann H."/>
            <person name="Sichau K."/>
            <person name="Wanner G."/>
            <person name="Wolf J."/>
            <person name="Neumann-Schaal M."/>
            <person name="Henke P."/>
            <person name="Tank M."/>
            <person name="Sproer C."/>
            <person name="Bunk B."/>
            <person name="Overmann J."/>
        </authorList>
    </citation>
    <scope>NUCLEOTIDE SEQUENCE [LARGE SCALE GENOMIC DNA]</scope>
    <source>
        <strain evidence="1 2">DSM 6702</strain>
    </source>
</reference>
<organism evidence="1 2">
    <name type="scientific">Thiorhodovibrio winogradskyi</name>
    <dbReference type="NCBI Taxonomy" id="77007"/>
    <lineage>
        <taxon>Bacteria</taxon>
        <taxon>Pseudomonadati</taxon>
        <taxon>Pseudomonadota</taxon>
        <taxon>Gammaproteobacteria</taxon>
        <taxon>Chromatiales</taxon>
        <taxon>Chromatiaceae</taxon>
        <taxon>Thiorhodovibrio</taxon>
    </lineage>
</organism>
<evidence type="ECO:0008006" key="3">
    <source>
        <dbReference type="Google" id="ProtNLM"/>
    </source>
</evidence>
<dbReference type="EMBL" id="CP121472">
    <property type="protein sequence ID" value="WPL17788.1"/>
    <property type="molecule type" value="Genomic_DNA"/>
</dbReference>
<evidence type="ECO:0000313" key="1">
    <source>
        <dbReference type="EMBL" id="WPL17788.1"/>
    </source>
</evidence>
<keyword evidence="2" id="KW-1185">Reference proteome</keyword>
<accession>A0ABZ0SBT9</accession>
<dbReference type="SUPFAM" id="SSF53756">
    <property type="entry name" value="UDP-Glycosyltransferase/glycogen phosphorylase"/>
    <property type="match status" value="1"/>
</dbReference>
<dbReference type="InterPro" id="IPR053205">
    <property type="entry name" value="GHMP_kinase_L-arabinokinase"/>
</dbReference>
<evidence type="ECO:0000313" key="2">
    <source>
        <dbReference type="Proteomes" id="UP001432180"/>
    </source>
</evidence>
<dbReference type="PANTHER" id="PTHR38134:SF2">
    <property type="entry name" value="GALACTOKINASE"/>
    <property type="match status" value="1"/>
</dbReference>
<dbReference type="Gene3D" id="3.40.50.2000">
    <property type="entry name" value="Glycogen Phosphorylase B"/>
    <property type="match status" value="2"/>
</dbReference>